<keyword evidence="3" id="KW-1185">Reference proteome</keyword>
<evidence type="ECO:0000313" key="3">
    <source>
        <dbReference type="Proteomes" id="UP000317369"/>
    </source>
</evidence>
<dbReference type="EMBL" id="CP036425">
    <property type="protein sequence ID" value="QDU34548.1"/>
    <property type="molecule type" value="Genomic_DNA"/>
</dbReference>
<dbReference type="KEGG" id="pcor:KS4_26180"/>
<dbReference type="SUPFAM" id="SSF51735">
    <property type="entry name" value="NAD(P)-binding Rossmann-fold domains"/>
    <property type="match status" value="1"/>
</dbReference>
<evidence type="ECO:0000259" key="1">
    <source>
        <dbReference type="Pfam" id="PF01370"/>
    </source>
</evidence>
<sequence length="349" mass="38428">MDKNMSEIKRKINDVVRLEEVLSEPTGKVLEMFMGMEGDVMILGIGGKMGPTLGRMAKRAMEQTARGGKVYGVSRFSDGGMQEKLNSWGIETIAGDLLDDKFVDGLPRAKYVVYMSGMKFGATGQESLTWAMNTHLPARVCKKYKNSTIAAFSTGNVYGLVPVHSGGAIESDVLNPCGEYAMSCLGRERMFEHFSQVNKTKMSILRLNYACELRYGVLVDLATRIREGEVIDLGMPMANVIWQRDANAMALLSLQDAGTPPYALNIAGPEQLSVRRAAQRLGELMGEEVKFGGEEGAEAILSNGQMGHRRYGYPTMGIDELMIHVADWVKGEQELLGKPTKYEVRSGKF</sequence>
<dbReference type="Pfam" id="PF01370">
    <property type="entry name" value="Epimerase"/>
    <property type="match status" value="1"/>
</dbReference>
<feature type="domain" description="NAD-dependent epimerase/dehydratase" evidence="1">
    <location>
        <begin position="41"/>
        <end position="207"/>
    </location>
</feature>
<dbReference type="Proteomes" id="UP000317369">
    <property type="component" value="Chromosome"/>
</dbReference>
<proteinExistence type="predicted"/>
<gene>
    <name evidence="2" type="ORF">KS4_26180</name>
</gene>
<dbReference type="InterPro" id="IPR036291">
    <property type="entry name" value="NAD(P)-bd_dom_sf"/>
</dbReference>
<dbReference type="InterPro" id="IPR001509">
    <property type="entry name" value="Epimerase_deHydtase"/>
</dbReference>
<dbReference type="Gene3D" id="3.40.50.720">
    <property type="entry name" value="NAD(P)-binding Rossmann-like Domain"/>
    <property type="match status" value="1"/>
</dbReference>
<protein>
    <recommendedName>
        <fullName evidence="1">NAD-dependent epimerase/dehydratase domain-containing protein</fullName>
    </recommendedName>
</protein>
<organism evidence="2 3">
    <name type="scientific">Poriferisphaera corsica</name>
    <dbReference type="NCBI Taxonomy" id="2528020"/>
    <lineage>
        <taxon>Bacteria</taxon>
        <taxon>Pseudomonadati</taxon>
        <taxon>Planctomycetota</taxon>
        <taxon>Phycisphaerae</taxon>
        <taxon>Phycisphaerales</taxon>
        <taxon>Phycisphaeraceae</taxon>
        <taxon>Poriferisphaera</taxon>
    </lineage>
</organism>
<dbReference type="AlphaFoldDB" id="A0A517YWE8"/>
<name>A0A517YWE8_9BACT</name>
<reference evidence="2 3" key="1">
    <citation type="submission" date="2019-02" db="EMBL/GenBank/DDBJ databases">
        <title>Deep-cultivation of Planctomycetes and their phenomic and genomic characterization uncovers novel biology.</title>
        <authorList>
            <person name="Wiegand S."/>
            <person name="Jogler M."/>
            <person name="Boedeker C."/>
            <person name="Pinto D."/>
            <person name="Vollmers J."/>
            <person name="Rivas-Marin E."/>
            <person name="Kohn T."/>
            <person name="Peeters S.H."/>
            <person name="Heuer A."/>
            <person name="Rast P."/>
            <person name="Oberbeckmann S."/>
            <person name="Bunk B."/>
            <person name="Jeske O."/>
            <person name="Meyerdierks A."/>
            <person name="Storesund J.E."/>
            <person name="Kallscheuer N."/>
            <person name="Luecker S."/>
            <person name="Lage O.M."/>
            <person name="Pohl T."/>
            <person name="Merkel B.J."/>
            <person name="Hornburger P."/>
            <person name="Mueller R.-W."/>
            <person name="Bruemmer F."/>
            <person name="Labrenz M."/>
            <person name="Spormann A.M."/>
            <person name="Op den Camp H."/>
            <person name="Overmann J."/>
            <person name="Amann R."/>
            <person name="Jetten M.S.M."/>
            <person name="Mascher T."/>
            <person name="Medema M.H."/>
            <person name="Devos D.P."/>
            <person name="Kaster A.-K."/>
            <person name="Ovreas L."/>
            <person name="Rohde M."/>
            <person name="Galperin M.Y."/>
            <person name="Jogler C."/>
        </authorList>
    </citation>
    <scope>NUCLEOTIDE SEQUENCE [LARGE SCALE GENOMIC DNA]</scope>
    <source>
        <strain evidence="2 3">KS4</strain>
    </source>
</reference>
<accession>A0A517YWE8</accession>
<evidence type="ECO:0000313" key="2">
    <source>
        <dbReference type="EMBL" id="QDU34548.1"/>
    </source>
</evidence>